<dbReference type="SUPFAM" id="SSF50729">
    <property type="entry name" value="PH domain-like"/>
    <property type="match status" value="1"/>
</dbReference>
<dbReference type="HOGENOM" id="CLU_137895_0_0_10"/>
<evidence type="ECO:0000313" key="3">
    <source>
        <dbReference type="Proteomes" id="UP000008720"/>
    </source>
</evidence>
<gene>
    <name evidence="2" type="ordered locus">Ftrac_0786</name>
</gene>
<dbReference type="Gene3D" id="2.30.29.50">
    <property type="entry name" value="Bacterial Pleckstrin homology domain"/>
    <property type="match status" value="1"/>
</dbReference>
<dbReference type="InterPro" id="IPR037063">
    <property type="entry name" value="PHb_sf"/>
</dbReference>
<reference evidence="2 3" key="1">
    <citation type="journal article" date="2011" name="Stand. Genomic Sci.">
        <title>Complete genome sequence of Marivirga tractuosa type strain (H-43).</title>
        <authorList>
            <person name="Pagani I."/>
            <person name="Chertkov O."/>
            <person name="Lapidus A."/>
            <person name="Lucas S."/>
            <person name="Del Rio T.G."/>
            <person name="Tice H."/>
            <person name="Copeland A."/>
            <person name="Cheng J.F."/>
            <person name="Nolan M."/>
            <person name="Saunders E."/>
            <person name="Pitluck S."/>
            <person name="Held B."/>
            <person name="Goodwin L."/>
            <person name="Liolios K."/>
            <person name="Ovchinikova G."/>
            <person name="Ivanova N."/>
            <person name="Mavromatis K."/>
            <person name="Pati A."/>
            <person name="Chen A."/>
            <person name="Palaniappan K."/>
            <person name="Land M."/>
            <person name="Hauser L."/>
            <person name="Jeffries C.D."/>
            <person name="Detter J.C."/>
            <person name="Han C."/>
            <person name="Tapia R."/>
            <person name="Ngatchou-Djao O.D."/>
            <person name="Rohde M."/>
            <person name="Goker M."/>
            <person name="Spring S."/>
            <person name="Sikorski J."/>
            <person name="Woyke T."/>
            <person name="Bristow J."/>
            <person name="Eisen J.A."/>
            <person name="Markowitz V."/>
            <person name="Hugenholtz P."/>
            <person name="Klenk H.P."/>
            <person name="Kyrpides N.C."/>
        </authorList>
    </citation>
    <scope>NUCLEOTIDE SEQUENCE [LARGE SCALE GENOMIC DNA]</scope>
    <source>
        <strain evidence="3">ATCC 23168 / DSM 4126 / NBRC 15989 / NCIMB 1408 / VKM B-1430 / H-43</strain>
    </source>
</reference>
<dbReference type="EMBL" id="CP002349">
    <property type="protein sequence ID" value="ADR20788.1"/>
    <property type="molecule type" value="Genomic_DNA"/>
</dbReference>
<dbReference type="AlphaFoldDB" id="E4TSG8"/>
<feature type="domain" description="Bacterial Pleckstrin homology" evidence="1">
    <location>
        <begin position="3"/>
        <end position="124"/>
    </location>
</feature>
<protein>
    <recommendedName>
        <fullName evidence="1">Bacterial Pleckstrin homology domain-containing protein</fullName>
    </recommendedName>
</protein>
<evidence type="ECO:0000313" key="2">
    <source>
        <dbReference type="EMBL" id="ADR20788.1"/>
    </source>
</evidence>
<dbReference type="Proteomes" id="UP000008720">
    <property type="component" value="Chromosome"/>
</dbReference>
<dbReference type="STRING" id="643867.Ftrac_0786"/>
<organism evidence="2 3">
    <name type="scientific">Marivirga tractuosa (strain ATCC 23168 / DSM 4126 / NBRC 15989 / NCIMB 1408 / VKM B-1430 / H-43)</name>
    <name type="common">Microscilla tractuosa</name>
    <name type="synonym">Flexibacter tractuosus</name>
    <dbReference type="NCBI Taxonomy" id="643867"/>
    <lineage>
        <taxon>Bacteria</taxon>
        <taxon>Pseudomonadati</taxon>
        <taxon>Bacteroidota</taxon>
        <taxon>Cytophagia</taxon>
        <taxon>Cytophagales</taxon>
        <taxon>Marivirgaceae</taxon>
        <taxon>Marivirga</taxon>
    </lineage>
</organism>
<accession>E4TSG8</accession>
<dbReference type="KEGG" id="mtt:Ftrac_0786"/>
<dbReference type="PANTHER" id="PTHR35796">
    <property type="entry name" value="HYPOTHETICAL CYTOSOLIC PROTEIN"/>
    <property type="match status" value="1"/>
</dbReference>
<dbReference type="CDD" id="cd13225">
    <property type="entry name" value="PH-like_bacteria"/>
    <property type="match status" value="1"/>
</dbReference>
<proteinExistence type="predicted"/>
<dbReference type="RefSeq" id="WP_013452939.1">
    <property type="nucleotide sequence ID" value="NC_014759.1"/>
</dbReference>
<sequence>MNFFSNFLNNSGVLENSKIKEDYGHFFLDNEEVEVGFKLNDDTFIFTNKRLIVESKQSAEGKKVTTLSLPYPQIGCFSIESQISFDPKASLKIWMKGQQDPTIEKEFNKSVDIYEVQKILADHVLK</sequence>
<name>E4TSG8_MARTH</name>
<dbReference type="eggNOG" id="ENOG503172B">
    <property type="taxonomic scope" value="Bacteria"/>
</dbReference>
<dbReference type="Pfam" id="PF08000">
    <property type="entry name" value="bPH_1"/>
    <property type="match status" value="1"/>
</dbReference>
<dbReference type="InterPro" id="IPR012544">
    <property type="entry name" value="PHb"/>
</dbReference>
<keyword evidence="3" id="KW-1185">Reference proteome</keyword>
<evidence type="ECO:0000259" key="1">
    <source>
        <dbReference type="Pfam" id="PF08000"/>
    </source>
</evidence>
<dbReference type="PANTHER" id="PTHR35796:SF3">
    <property type="entry name" value="BHLH DOMAIN-CONTAINING PROTEIN"/>
    <property type="match status" value="1"/>
</dbReference>
<dbReference type="OrthoDB" id="9803613at2"/>